<evidence type="ECO:0000313" key="3">
    <source>
        <dbReference type="Proteomes" id="UP000253383"/>
    </source>
</evidence>
<proteinExistence type="predicted"/>
<dbReference type="InterPro" id="IPR036086">
    <property type="entry name" value="ParB/Sulfiredoxin_sf"/>
</dbReference>
<keyword evidence="3" id="KW-1185">Reference proteome</keyword>
<evidence type="ECO:0000259" key="1">
    <source>
        <dbReference type="Pfam" id="PF02195"/>
    </source>
</evidence>
<accession>A0A368JE66</accession>
<dbReference type="Gene3D" id="3.90.1530.10">
    <property type="entry name" value="Conserved hypothetical protein from pyrococcus furiosus pfu- 392566-001, ParB domain"/>
    <property type="match status" value="1"/>
</dbReference>
<dbReference type="Proteomes" id="UP000253383">
    <property type="component" value="Unassembled WGS sequence"/>
</dbReference>
<protein>
    <recommendedName>
        <fullName evidence="1">ParB-like N-terminal domain-containing protein</fullName>
    </recommendedName>
</protein>
<dbReference type="AlphaFoldDB" id="A0A368JE66"/>
<dbReference type="Pfam" id="PF02195">
    <property type="entry name" value="ParB_N"/>
    <property type="match status" value="1"/>
</dbReference>
<dbReference type="OrthoDB" id="2972467at2"/>
<name>A0A368JE66_9BACT</name>
<organism evidence="2 3">
    <name type="scientific">Larkinella punicea</name>
    <dbReference type="NCBI Taxonomy" id="2315727"/>
    <lineage>
        <taxon>Bacteria</taxon>
        <taxon>Pseudomonadati</taxon>
        <taxon>Bacteroidota</taxon>
        <taxon>Cytophagia</taxon>
        <taxon>Cytophagales</taxon>
        <taxon>Spirosomataceae</taxon>
        <taxon>Larkinella</taxon>
    </lineage>
</organism>
<sequence>MSFFPVKQSLNAFAKLKENIKLNGVQESIKFVEIFVVDGHHRLRAAKELGIQNVPVQQVKLPYAGYKTVEDLIYSPY</sequence>
<comment type="caution">
    <text evidence="2">The sequence shown here is derived from an EMBL/GenBank/DDBJ whole genome shotgun (WGS) entry which is preliminary data.</text>
</comment>
<dbReference type="SUPFAM" id="SSF110849">
    <property type="entry name" value="ParB/Sulfiredoxin"/>
    <property type="match status" value="1"/>
</dbReference>
<reference evidence="2 3" key="1">
    <citation type="submission" date="2018-07" db="EMBL/GenBank/DDBJ databases">
        <title>Genome analysis of Larkinella rosea.</title>
        <authorList>
            <person name="Zhou Z."/>
            <person name="Wang G."/>
        </authorList>
    </citation>
    <scope>NUCLEOTIDE SEQUENCE [LARGE SCALE GENOMIC DNA]</scope>
    <source>
        <strain evidence="3">zzj9</strain>
    </source>
</reference>
<evidence type="ECO:0000313" key="2">
    <source>
        <dbReference type="EMBL" id="RCR65969.1"/>
    </source>
</evidence>
<dbReference type="EMBL" id="QOWE01000033">
    <property type="protein sequence ID" value="RCR65969.1"/>
    <property type="molecule type" value="Genomic_DNA"/>
</dbReference>
<gene>
    <name evidence="2" type="ORF">DUE52_29575</name>
</gene>
<dbReference type="InterPro" id="IPR003115">
    <property type="entry name" value="ParB_N"/>
</dbReference>
<feature type="domain" description="ParB-like N-terminal" evidence="1">
    <location>
        <begin position="9"/>
        <end position="60"/>
    </location>
</feature>